<keyword evidence="3" id="KW-1185">Reference proteome</keyword>
<dbReference type="Gene3D" id="2.60.120.10">
    <property type="entry name" value="Jelly Rolls"/>
    <property type="match status" value="1"/>
</dbReference>
<dbReference type="Proteomes" id="UP001165367">
    <property type="component" value="Unassembled WGS sequence"/>
</dbReference>
<gene>
    <name evidence="2" type="ORF">LZZ85_08270</name>
</gene>
<organism evidence="2 3">
    <name type="scientific">Terrimonas ginsenosidimutans</name>
    <dbReference type="NCBI Taxonomy" id="2908004"/>
    <lineage>
        <taxon>Bacteria</taxon>
        <taxon>Pseudomonadati</taxon>
        <taxon>Bacteroidota</taxon>
        <taxon>Chitinophagia</taxon>
        <taxon>Chitinophagales</taxon>
        <taxon>Chitinophagaceae</taxon>
        <taxon>Terrimonas</taxon>
    </lineage>
</organism>
<evidence type="ECO:0000259" key="1">
    <source>
        <dbReference type="PROSITE" id="PS50042"/>
    </source>
</evidence>
<dbReference type="PROSITE" id="PS50042">
    <property type="entry name" value="CNMP_BINDING_3"/>
    <property type="match status" value="1"/>
</dbReference>
<proteinExistence type="predicted"/>
<dbReference type="CDD" id="cd00038">
    <property type="entry name" value="CAP_ED"/>
    <property type="match status" value="1"/>
</dbReference>
<evidence type="ECO:0000313" key="3">
    <source>
        <dbReference type="Proteomes" id="UP001165367"/>
    </source>
</evidence>
<name>A0ABS9KPP4_9BACT</name>
<comment type="caution">
    <text evidence="2">The sequence shown here is derived from an EMBL/GenBank/DDBJ whole genome shotgun (WGS) entry which is preliminary data.</text>
</comment>
<dbReference type="EMBL" id="JAKLTR010000004">
    <property type="protein sequence ID" value="MCG2614274.1"/>
    <property type="molecule type" value="Genomic_DNA"/>
</dbReference>
<evidence type="ECO:0000313" key="2">
    <source>
        <dbReference type="EMBL" id="MCG2614274.1"/>
    </source>
</evidence>
<protein>
    <submittedName>
        <fullName evidence="2">Crp/Fnr family transcriptional regulator</fullName>
    </submittedName>
</protein>
<sequence length="204" mass="23820">MSIELINHISKHISIDRKDLESVAGFFTPVQAKKKENLVTAGLHCKYNYFVVKGCMRMYFITEHGSEQTIQFALENWWMTDLEAFNKGKTASLSVQTIESCELLAIDKPSMEKMLATHPQMERYFRMIYERAYSASLFRVQFIFQFSKEDSYLHFSNAYPNFVQRIPQKILASFLGFTPEYLSELRRKRVKIGLRGKAGKDRKS</sequence>
<dbReference type="RefSeq" id="WP_237870544.1">
    <property type="nucleotide sequence ID" value="NZ_JAKLTR010000004.1"/>
</dbReference>
<dbReference type="SUPFAM" id="SSF51206">
    <property type="entry name" value="cAMP-binding domain-like"/>
    <property type="match status" value="1"/>
</dbReference>
<feature type="domain" description="Cyclic nucleotide-binding" evidence="1">
    <location>
        <begin position="14"/>
        <end position="132"/>
    </location>
</feature>
<dbReference type="InterPro" id="IPR018490">
    <property type="entry name" value="cNMP-bd_dom_sf"/>
</dbReference>
<dbReference type="Pfam" id="PF00027">
    <property type="entry name" value="cNMP_binding"/>
    <property type="match status" value="1"/>
</dbReference>
<dbReference type="InterPro" id="IPR000595">
    <property type="entry name" value="cNMP-bd_dom"/>
</dbReference>
<dbReference type="InterPro" id="IPR014710">
    <property type="entry name" value="RmlC-like_jellyroll"/>
</dbReference>
<reference evidence="2" key="1">
    <citation type="submission" date="2022-01" db="EMBL/GenBank/DDBJ databases">
        <authorList>
            <person name="Jo J.-H."/>
            <person name="Im W.-T."/>
        </authorList>
    </citation>
    <scope>NUCLEOTIDE SEQUENCE</scope>
    <source>
        <strain evidence="2">NA20</strain>
    </source>
</reference>
<accession>A0ABS9KPP4</accession>